<gene>
    <name evidence="1" type="ORF">NPIL_175101</name>
</gene>
<organism evidence="1 2">
    <name type="scientific">Nephila pilipes</name>
    <name type="common">Giant wood spider</name>
    <name type="synonym">Nephila maculata</name>
    <dbReference type="NCBI Taxonomy" id="299642"/>
    <lineage>
        <taxon>Eukaryota</taxon>
        <taxon>Metazoa</taxon>
        <taxon>Ecdysozoa</taxon>
        <taxon>Arthropoda</taxon>
        <taxon>Chelicerata</taxon>
        <taxon>Arachnida</taxon>
        <taxon>Araneae</taxon>
        <taxon>Araneomorphae</taxon>
        <taxon>Entelegynae</taxon>
        <taxon>Araneoidea</taxon>
        <taxon>Nephilidae</taxon>
        <taxon>Nephila</taxon>
    </lineage>
</organism>
<dbReference type="EMBL" id="BMAW01053164">
    <property type="protein sequence ID" value="GFS89698.1"/>
    <property type="molecule type" value="Genomic_DNA"/>
</dbReference>
<sequence>MPVSGFDSFMLRRFCHLRFLDSASGAWRMAFTSLTCKEHGKTETAMAAYRLHFVVPPTFDHVFPKESDFAFQKKEVSGLSPAMASMVSQLFSRHQFNHTPIRICAMRV</sequence>
<name>A0A8X6N2B6_NEPPI</name>
<comment type="caution">
    <text evidence="1">The sequence shown here is derived from an EMBL/GenBank/DDBJ whole genome shotgun (WGS) entry which is preliminary data.</text>
</comment>
<accession>A0A8X6N2B6</accession>
<proteinExistence type="predicted"/>
<keyword evidence="2" id="KW-1185">Reference proteome</keyword>
<reference evidence="1" key="1">
    <citation type="submission" date="2020-08" db="EMBL/GenBank/DDBJ databases">
        <title>Multicomponent nature underlies the extraordinary mechanical properties of spider dragline silk.</title>
        <authorList>
            <person name="Kono N."/>
            <person name="Nakamura H."/>
            <person name="Mori M."/>
            <person name="Yoshida Y."/>
            <person name="Ohtoshi R."/>
            <person name="Malay A.D."/>
            <person name="Moran D.A.P."/>
            <person name="Tomita M."/>
            <person name="Numata K."/>
            <person name="Arakawa K."/>
        </authorList>
    </citation>
    <scope>NUCLEOTIDE SEQUENCE</scope>
</reference>
<dbReference type="AlphaFoldDB" id="A0A8X6N2B6"/>
<protein>
    <submittedName>
        <fullName evidence="1">Uncharacterized protein</fullName>
    </submittedName>
</protein>
<evidence type="ECO:0000313" key="1">
    <source>
        <dbReference type="EMBL" id="GFS89698.1"/>
    </source>
</evidence>
<dbReference type="Proteomes" id="UP000887013">
    <property type="component" value="Unassembled WGS sequence"/>
</dbReference>
<evidence type="ECO:0000313" key="2">
    <source>
        <dbReference type="Proteomes" id="UP000887013"/>
    </source>
</evidence>